<organism evidence="1 2">
    <name type="scientific">Phytophthora rubi</name>
    <dbReference type="NCBI Taxonomy" id="129364"/>
    <lineage>
        <taxon>Eukaryota</taxon>
        <taxon>Sar</taxon>
        <taxon>Stramenopiles</taxon>
        <taxon>Oomycota</taxon>
        <taxon>Peronosporomycetes</taxon>
        <taxon>Peronosporales</taxon>
        <taxon>Peronosporaceae</taxon>
        <taxon>Phytophthora</taxon>
    </lineage>
</organism>
<sequence length="76" mass="7871">MSRCLCVLSLADQVQVACWALHRTLTVGASISIRVLVTPAFVFLHLSSVESVWVACPPGGPPPAVEIVSGALKGAS</sequence>
<dbReference type="EMBL" id="QXFV01003926">
    <property type="protein sequence ID" value="KAE8972889.1"/>
    <property type="molecule type" value="Genomic_DNA"/>
</dbReference>
<reference evidence="1 2" key="1">
    <citation type="submission" date="2018-09" db="EMBL/GenBank/DDBJ databases">
        <title>Genomic investigation of the strawberry pathogen Phytophthora fragariae indicates pathogenicity is determined by transcriptional variation in three key races.</title>
        <authorList>
            <person name="Adams T.M."/>
            <person name="Armitage A.D."/>
            <person name="Sobczyk M.K."/>
            <person name="Bates H.J."/>
            <person name="Dunwell J.M."/>
            <person name="Nellist C.F."/>
            <person name="Harrison R.J."/>
        </authorList>
    </citation>
    <scope>NUCLEOTIDE SEQUENCE [LARGE SCALE GENOMIC DNA]</scope>
    <source>
        <strain evidence="1 2">SCRP249</strain>
    </source>
</reference>
<dbReference type="Proteomes" id="UP000429607">
    <property type="component" value="Unassembled WGS sequence"/>
</dbReference>
<proteinExistence type="predicted"/>
<gene>
    <name evidence="1" type="ORF">PR001_g26466</name>
</gene>
<comment type="caution">
    <text evidence="1">The sequence shown here is derived from an EMBL/GenBank/DDBJ whole genome shotgun (WGS) entry which is preliminary data.</text>
</comment>
<evidence type="ECO:0000313" key="1">
    <source>
        <dbReference type="EMBL" id="KAE8972889.1"/>
    </source>
</evidence>
<feature type="non-terminal residue" evidence="1">
    <location>
        <position position="76"/>
    </location>
</feature>
<accession>A0A6A3HQT4</accession>
<protein>
    <submittedName>
        <fullName evidence="1">Uncharacterized protein</fullName>
    </submittedName>
</protein>
<dbReference type="AlphaFoldDB" id="A0A6A3HQT4"/>
<evidence type="ECO:0000313" key="2">
    <source>
        <dbReference type="Proteomes" id="UP000429607"/>
    </source>
</evidence>
<name>A0A6A3HQT4_9STRA</name>